<name>A0A852U640_9ACTN</name>
<keyword evidence="2" id="KW-0808">Transferase</keyword>
<keyword evidence="3" id="KW-1185">Reference proteome</keyword>
<gene>
    <name evidence="2" type="ORF">HDA32_004664</name>
</gene>
<evidence type="ECO:0000256" key="1">
    <source>
        <dbReference type="SAM" id="MobiDB-lite"/>
    </source>
</evidence>
<protein>
    <submittedName>
        <fullName evidence="2">Putative glycosyltransferase</fullName>
    </submittedName>
</protein>
<dbReference type="EMBL" id="JACCCC010000001">
    <property type="protein sequence ID" value="NYE49544.1"/>
    <property type="molecule type" value="Genomic_DNA"/>
</dbReference>
<dbReference type="GO" id="GO:0016757">
    <property type="term" value="F:glycosyltransferase activity"/>
    <property type="evidence" value="ECO:0007669"/>
    <property type="project" value="TreeGrafter"/>
</dbReference>
<dbReference type="Proteomes" id="UP000589036">
    <property type="component" value="Unassembled WGS sequence"/>
</dbReference>
<feature type="region of interest" description="Disordered" evidence="1">
    <location>
        <begin position="1"/>
        <end position="21"/>
    </location>
</feature>
<proteinExistence type="predicted"/>
<organism evidence="2 3">
    <name type="scientific">Spinactinospora alkalitolerans</name>
    <dbReference type="NCBI Taxonomy" id="687207"/>
    <lineage>
        <taxon>Bacteria</taxon>
        <taxon>Bacillati</taxon>
        <taxon>Actinomycetota</taxon>
        <taxon>Actinomycetes</taxon>
        <taxon>Streptosporangiales</taxon>
        <taxon>Nocardiopsidaceae</taxon>
        <taxon>Spinactinospora</taxon>
    </lineage>
</organism>
<comment type="caution">
    <text evidence="2">The sequence shown here is derived from an EMBL/GenBank/DDBJ whole genome shotgun (WGS) entry which is preliminary data.</text>
</comment>
<reference evidence="2 3" key="1">
    <citation type="submission" date="2020-07" db="EMBL/GenBank/DDBJ databases">
        <title>Sequencing the genomes of 1000 actinobacteria strains.</title>
        <authorList>
            <person name="Klenk H.-P."/>
        </authorList>
    </citation>
    <scope>NUCLEOTIDE SEQUENCE [LARGE SCALE GENOMIC DNA]</scope>
    <source>
        <strain evidence="2 3">CXB654</strain>
    </source>
</reference>
<dbReference type="PANTHER" id="PTHR21015">
    <property type="entry name" value="UDP-N-ACETYLGLUCOSAMINE--N-ACETYLMURAMYL-(PENTAPEPTIDE) PYROPHOSPHORYL-UNDECAPRENOL N-ACETYLGLUCOSAMINE TRANSFERASE 1"/>
    <property type="match status" value="1"/>
</dbReference>
<dbReference type="RefSeq" id="WP_179645188.1">
    <property type="nucleotide sequence ID" value="NZ_BAAAYY010000046.1"/>
</dbReference>
<evidence type="ECO:0000313" key="2">
    <source>
        <dbReference type="EMBL" id="NYE49544.1"/>
    </source>
</evidence>
<dbReference type="SUPFAM" id="SSF53756">
    <property type="entry name" value="UDP-Glycosyltransferase/glycogen phosphorylase"/>
    <property type="match status" value="1"/>
</dbReference>
<sequence>MTLDDVRLAAARPGSAARPDPGRRLRVAMYSHDSQGLGHTRRNLAIATALSGLDPRPDVLLLTGTPEAAALRRPPGCDLVGLPALGKDDRGGYTARNLSADLSELLALRSAILASTLRSFRPDLLVVDKHPRGAFGELEPALRTLRPGRARTVLGMRDVLDSPASAADDWIRCRGSAALRRWFDAVWAYGDPAIADPTAALELPPDLAGIVTHTGYLAHGREPAPTAPNPERGPFVLGLCGGGSDGVRLAEAFTAAPLPRGVRGVFITGPHMAGEERDRLAAAGARSGVAVHAFAPDVAPWLDHASAVVSMGGYNTVCEALARPAPLLVVPRVEPRAEQLVRARAMAGARLLDMLHPDRLTPADLGRWLRGALARPRRARTGVDLDGLARVPGLALALTGRPAPLARSLR</sequence>
<dbReference type="AlphaFoldDB" id="A0A852U640"/>
<accession>A0A852U640</accession>
<evidence type="ECO:0000313" key="3">
    <source>
        <dbReference type="Proteomes" id="UP000589036"/>
    </source>
</evidence>
<dbReference type="PANTHER" id="PTHR21015:SF28">
    <property type="entry name" value="SLL1722 PROTEIN"/>
    <property type="match status" value="1"/>
</dbReference>
<dbReference type="Gene3D" id="3.40.50.2000">
    <property type="entry name" value="Glycogen Phosphorylase B"/>
    <property type="match status" value="1"/>
</dbReference>